<evidence type="ECO:0000313" key="3">
    <source>
        <dbReference type="Proteomes" id="UP000027120"/>
    </source>
</evidence>
<dbReference type="Proteomes" id="UP000027120">
    <property type="component" value="Unassembled WGS sequence"/>
</dbReference>
<dbReference type="AlphaFoldDB" id="A0A067DG41"/>
<feature type="signal peptide" evidence="1">
    <location>
        <begin position="1"/>
        <end position="27"/>
    </location>
</feature>
<keyword evidence="1" id="KW-0732">Signal</keyword>
<evidence type="ECO:0000313" key="2">
    <source>
        <dbReference type="EMBL" id="KDO40520.1"/>
    </source>
</evidence>
<sequence>MLQFSHLFVSLLRYTPWIKLLLWLALEQVPCVDNTYPAYNLCMLLLPPSSCVIFKIPHRNIYLFLLELNIGGFEVPLYGPQKIVNLLGISFALVPLWSQEPQSLLKVRH</sequence>
<evidence type="ECO:0008006" key="4">
    <source>
        <dbReference type="Google" id="ProtNLM"/>
    </source>
</evidence>
<reference evidence="2 3" key="1">
    <citation type="submission" date="2014-04" db="EMBL/GenBank/DDBJ databases">
        <authorList>
            <consortium name="International Citrus Genome Consortium"/>
            <person name="Gmitter F."/>
            <person name="Chen C."/>
            <person name="Farmerie W."/>
            <person name="Harkins T."/>
            <person name="Desany B."/>
            <person name="Mohiuddin M."/>
            <person name="Kodira C."/>
            <person name="Borodovsky M."/>
            <person name="Lomsadze A."/>
            <person name="Burns P."/>
            <person name="Jenkins J."/>
            <person name="Prochnik S."/>
            <person name="Shu S."/>
            <person name="Chapman J."/>
            <person name="Pitluck S."/>
            <person name="Schmutz J."/>
            <person name="Rokhsar D."/>
        </authorList>
    </citation>
    <scope>NUCLEOTIDE SEQUENCE</scope>
</reference>
<gene>
    <name evidence="2" type="ORF">CISIN_1g038408mg</name>
</gene>
<accession>A0A067DG41</accession>
<organism evidence="2 3">
    <name type="scientific">Citrus sinensis</name>
    <name type="common">Sweet orange</name>
    <name type="synonym">Citrus aurantium var. sinensis</name>
    <dbReference type="NCBI Taxonomy" id="2711"/>
    <lineage>
        <taxon>Eukaryota</taxon>
        <taxon>Viridiplantae</taxon>
        <taxon>Streptophyta</taxon>
        <taxon>Embryophyta</taxon>
        <taxon>Tracheophyta</taxon>
        <taxon>Spermatophyta</taxon>
        <taxon>Magnoliopsida</taxon>
        <taxon>eudicotyledons</taxon>
        <taxon>Gunneridae</taxon>
        <taxon>Pentapetalae</taxon>
        <taxon>rosids</taxon>
        <taxon>malvids</taxon>
        <taxon>Sapindales</taxon>
        <taxon>Rutaceae</taxon>
        <taxon>Aurantioideae</taxon>
        <taxon>Citrus</taxon>
    </lineage>
</organism>
<proteinExistence type="predicted"/>
<keyword evidence="3" id="KW-1185">Reference proteome</keyword>
<dbReference type="EMBL" id="KK785922">
    <property type="protein sequence ID" value="KDO40520.1"/>
    <property type="molecule type" value="Genomic_DNA"/>
</dbReference>
<feature type="chain" id="PRO_5001638612" description="Secreted protein" evidence="1">
    <location>
        <begin position="28"/>
        <end position="109"/>
    </location>
</feature>
<name>A0A067DG41_CITSI</name>
<evidence type="ECO:0000256" key="1">
    <source>
        <dbReference type="SAM" id="SignalP"/>
    </source>
</evidence>
<protein>
    <recommendedName>
        <fullName evidence="4">Secreted protein</fullName>
    </recommendedName>
</protein>